<dbReference type="GO" id="GO:0006271">
    <property type="term" value="P:DNA strand elongation involved in DNA replication"/>
    <property type="evidence" value="ECO:0007669"/>
    <property type="project" value="UniProtKB-ARBA"/>
</dbReference>
<dbReference type="SUPFAM" id="SSF52540">
    <property type="entry name" value="P-loop containing nucleoside triphosphate hydrolases"/>
    <property type="match status" value="1"/>
</dbReference>
<accession>A0A1B2JG27</accession>
<dbReference type="Gene3D" id="1.20.272.10">
    <property type="match status" value="1"/>
</dbReference>
<dbReference type="PANTHER" id="PTHR11669">
    <property type="entry name" value="REPLICATION FACTOR C / DNA POLYMERASE III GAMMA-TAU SUBUNIT"/>
    <property type="match status" value="1"/>
</dbReference>
<dbReference type="OrthoDB" id="761538at2759"/>
<dbReference type="GO" id="GO:0003689">
    <property type="term" value="F:DNA clamp loader activity"/>
    <property type="evidence" value="ECO:0007669"/>
    <property type="project" value="TreeGrafter"/>
</dbReference>
<evidence type="ECO:0000256" key="1">
    <source>
        <dbReference type="ARBA" id="ARBA00022705"/>
    </source>
</evidence>
<dbReference type="InterPro" id="IPR027417">
    <property type="entry name" value="P-loop_NTPase"/>
</dbReference>
<dbReference type="CDD" id="cd00009">
    <property type="entry name" value="AAA"/>
    <property type="match status" value="1"/>
</dbReference>
<sequence length="370" mass="42119">MSLWADKYRPKTLDDLDYHGKISNMLSSLALSGDFPHLLFHGPSGAGKKTRILATLRQIYGPNIEKLKVDPKVFVTPTKRKLEFNVVSSPNHLEITPSDMNNNDRVVIQDLLKEVAQTETIDFTHVSEHKKNRFKVVIINEAELLTRDAQAALRRTMEKYSANIRLVLVCNSISSIIEPIKSRTLLIRVAAPTDEEMGLVFEKVLKDQPEVAKSFPADETERQQIYSKIARVTDHNLRTGLLLLEALYSYNPSITIKTPMIMPDWENVIKKLAIGIVSERTVSKLQQSRSDLYELISHSIPAKLILKKLTIEFWRLVDEDSKIKNTDTVKMDIVQQASIFDERLSLGSKDIFHLEGFITKVMVVLEKNVL</sequence>
<feature type="domain" description="AAA+ ATPase" evidence="2">
    <location>
        <begin position="34"/>
        <end position="191"/>
    </location>
</feature>
<dbReference type="Pfam" id="PF22534">
    <property type="entry name" value="RFC_C"/>
    <property type="match status" value="1"/>
</dbReference>
<evidence type="ECO:0000259" key="2">
    <source>
        <dbReference type="SMART" id="SM00382"/>
    </source>
</evidence>
<dbReference type="GO" id="GO:0031389">
    <property type="term" value="C:Rad17 RFC-like complex"/>
    <property type="evidence" value="ECO:0007669"/>
    <property type="project" value="TreeGrafter"/>
</dbReference>
<dbReference type="InterPro" id="IPR008921">
    <property type="entry name" value="DNA_pol3_clamp-load_cplx_C"/>
</dbReference>
<dbReference type="InterPro" id="IPR050238">
    <property type="entry name" value="DNA_Rep/Repair_Clamp_Loader"/>
</dbReference>
<evidence type="ECO:0000313" key="4">
    <source>
        <dbReference type="Proteomes" id="UP000094565"/>
    </source>
</evidence>
<dbReference type="Pfam" id="PF13177">
    <property type="entry name" value="DNA_pol3_delta2"/>
    <property type="match status" value="1"/>
</dbReference>
<protein>
    <submittedName>
        <fullName evidence="3">BA75_04116T0</fullName>
    </submittedName>
</protein>
<dbReference type="GO" id="GO:0031390">
    <property type="term" value="C:Ctf18 RFC-like complex"/>
    <property type="evidence" value="ECO:0007669"/>
    <property type="project" value="TreeGrafter"/>
</dbReference>
<name>A0A1B2JG27_PICPA</name>
<dbReference type="GO" id="GO:0003677">
    <property type="term" value="F:DNA binding"/>
    <property type="evidence" value="ECO:0007669"/>
    <property type="project" value="InterPro"/>
</dbReference>
<organism evidence="3 4">
    <name type="scientific">Komagataella pastoris</name>
    <name type="common">Yeast</name>
    <name type="synonym">Pichia pastoris</name>
    <dbReference type="NCBI Taxonomy" id="4922"/>
    <lineage>
        <taxon>Eukaryota</taxon>
        <taxon>Fungi</taxon>
        <taxon>Dikarya</taxon>
        <taxon>Ascomycota</taxon>
        <taxon>Saccharomycotina</taxon>
        <taxon>Pichiomycetes</taxon>
        <taxon>Pichiales</taxon>
        <taxon>Pichiaceae</taxon>
        <taxon>Komagataella</taxon>
    </lineage>
</organism>
<dbReference type="FunFam" id="3.40.50.300:FF:000136">
    <property type="entry name" value="Replication factor C subunit 5"/>
    <property type="match status" value="1"/>
</dbReference>
<dbReference type="InterPro" id="IPR003593">
    <property type="entry name" value="AAA+_ATPase"/>
</dbReference>
<keyword evidence="4" id="KW-1185">Reference proteome</keyword>
<dbReference type="SMART" id="SM00382">
    <property type="entry name" value="AAA"/>
    <property type="match status" value="1"/>
</dbReference>
<dbReference type="EMBL" id="CP014586">
    <property type="protein sequence ID" value="ANZ76841.1"/>
    <property type="molecule type" value="Genomic_DNA"/>
</dbReference>
<dbReference type="AlphaFoldDB" id="A0A1B2JG27"/>
<dbReference type="GO" id="GO:0006281">
    <property type="term" value="P:DNA repair"/>
    <property type="evidence" value="ECO:0007669"/>
    <property type="project" value="TreeGrafter"/>
</dbReference>
<dbReference type="Gene3D" id="3.40.50.300">
    <property type="entry name" value="P-loop containing nucleotide triphosphate hydrolases"/>
    <property type="match status" value="1"/>
</dbReference>
<evidence type="ECO:0000313" key="3">
    <source>
        <dbReference type="EMBL" id="ANZ76841.1"/>
    </source>
</evidence>
<keyword evidence="1" id="KW-0235">DNA replication</keyword>
<proteinExistence type="predicted"/>
<dbReference type="SUPFAM" id="SSF48019">
    <property type="entry name" value="post-AAA+ oligomerization domain-like"/>
    <property type="match status" value="1"/>
</dbReference>
<dbReference type="Proteomes" id="UP000094565">
    <property type="component" value="Chromosome 3"/>
</dbReference>
<dbReference type="GO" id="GO:0005663">
    <property type="term" value="C:DNA replication factor C complex"/>
    <property type="evidence" value="ECO:0007669"/>
    <property type="project" value="TreeGrafter"/>
</dbReference>
<dbReference type="PANTHER" id="PTHR11669:SF1">
    <property type="entry name" value="REPLICATION FACTOR C SUBUNIT 3"/>
    <property type="match status" value="1"/>
</dbReference>
<gene>
    <name evidence="3" type="primary">RFC5</name>
    <name evidence="3" type="ORF">ATY40_BA7504116</name>
</gene>
<dbReference type="GO" id="GO:0031391">
    <property type="term" value="C:Elg1 RFC-like complex"/>
    <property type="evidence" value="ECO:0007669"/>
    <property type="project" value="TreeGrafter"/>
</dbReference>
<reference evidence="3 4" key="1">
    <citation type="submission" date="2016-02" db="EMBL/GenBank/DDBJ databases">
        <title>Comparative genomic and transcriptomic foundation for Pichia pastoris.</title>
        <authorList>
            <person name="Love K.R."/>
            <person name="Shah K.A."/>
            <person name="Whittaker C.A."/>
            <person name="Wu J."/>
            <person name="Bartlett M.C."/>
            <person name="Ma D."/>
            <person name="Leeson R.L."/>
            <person name="Priest M."/>
            <person name="Young S.K."/>
            <person name="Love J.C."/>
        </authorList>
    </citation>
    <scope>NUCLEOTIDE SEQUENCE [LARGE SCALE GENOMIC DNA]</scope>
    <source>
        <strain evidence="3 4">ATCC 28485</strain>
    </source>
</reference>